<reference evidence="1 2" key="1">
    <citation type="submission" date="2020-06" db="EMBL/GenBank/DDBJ databases">
        <title>Dyadobacter sandarakinus sp. nov., isolated from the soil of the Arctic Yellow River Station.</title>
        <authorList>
            <person name="Zhang Y."/>
            <person name="Peng F."/>
        </authorList>
    </citation>
    <scope>NUCLEOTIDE SEQUENCE [LARGE SCALE GENOMIC DNA]</scope>
    <source>
        <strain evidence="1 2">Q3-56</strain>
    </source>
</reference>
<name>A0ABX7I6Y6_9BACT</name>
<organism evidence="1 2">
    <name type="scientific">Dyadobacter sandarakinus</name>
    <dbReference type="NCBI Taxonomy" id="2747268"/>
    <lineage>
        <taxon>Bacteria</taxon>
        <taxon>Pseudomonadati</taxon>
        <taxon>Bacteroidota</taxon>
        <taxon>Cytophagia</taxon>
        <taxon>Cytophagales</taxon>
        <taxon>Spirosomataceae</taxon>
        <taxon>Dyadobacter</taxon>
    </lineage>
</organism>
<keyword evidence="2" id="KW-1185">Reference proteome</keyword>
<proteinExistence type="predicted"/>
<gene>
    <name evidence="1" type="ORF">HWI92_12480</name>
</gene>
<evidence type="ECO:0000313" key="1">
    <source>
        <dbReference type="EMBL" id="QRR01664.1"/>
    </source>
</evidence>
<dbReference type="Proteomes" id="UP000612680">
    <property type="component" value="Chromosome"/>
</dbReference>
<accession>A0ABX7I6Y6</accession>
<protein>
    <submittedName>
        <fullName evidence="1">Uncharacterized protein</fullName>
    </submittedName>
</protein>
<dbReference type="EMBL" id="CP056775">
    <property type="protein sequence ID" value="QRR01664.1"/>
    <property type="molecule type" value="Genomic_DNA"/>
</dbReference>
<evidence type="ECO:0000313" key="2">
    <source>
        <dbReference type="Proteomes" id="UP000612680"/>
    </source>
</evidence>
<dbReference type="RefSeq" id="WP_204655486.1">
    <property type="nucleotide sequence ID" value="NZ_CP056775.1"/>
</dbReference>
<sequence>MKEIEFSHSQFDFLIDNFPDLMPVFEKSTVKFQSNIVSLENEQIEYLLDGLSKLLSEQGVRPDSEPNELGYFIESIIDPLNRAFYISDVG</sequence>